<dbReference type="FunCoup" id="J3K8F4">
    <property type="interactions" value="19"/>
</dbReference>
<name>J3K8F4_COCIM</name>
<comment type="subcellular location">
    <subcellularLocation>
        <location evidence="1">Mitochondrion</location>
    </subcellularLocation>
</comment>
<keyword evidence="9" id="KW-1185">Reference proteome</keyword>
<dbReference type="GeneID" id="4560887"/>
<sequence length="452" mass="50665">MTSSSSTQAAAGFECIAAESIGANKCVAMTKLVEGTFNKTFHLKMDNSSTAIARIPQPIAGPKYYTTASEITIIDFAHTVLQIPALQVHTWSACADNPVGAEYIIMEEATGTKLEDIWDNLSLEDRIGIMKDLVLIENKLLSVSFSRYGNLYYSGKAVPGAVVAEVVSDTSPELKMDMKTQFSIGPVVARDFWTKENSVMDIDQGHLPHEYAAALVHCEQKWIEQYTIPKPATDQFITSTVQNSSEAHLSLLKKYLQVAPYLLPTDDPNLITSTIWHTDLHASNLFVDKGHITSVIDWQEAWTGPLVLQGHHPHLVDYQGDIILEPPPNFKDLELNEKAQLKKQIASSIILYLYEQQTAKLNPNLNRVLHLKLGRVRCEPISFVSNTWDDDILPLHELLINVESMYDEAVALFSELREIRLKNMIGKERKDFEAQTRWVESSSQSHNDGNVE</sequence>
<evidence type="ECO:0000313" key="9">
    <source>
        <dbReference type="Proteomes" id="UP000001261"/>
    </source>
</evidence>
<evidence type="ECO:0000256" key="3">
    <source>
        <dbReference type="ARBA" id="ARBA00016197"/>
    </source>
</evidence>
<evidence type="ECO:0000256" key="2">
    <source>
        <dbReference type="ARBA" id="ARBA00005543"/>
    </source>
</evidence>
<dbReference type="Gene3D" id="3.90.1200.10">
    <property type="match status" value="1"/>
</dbReference>
<dbReference type="PANTHER" id="PTHR36091:SF1">
    <property type="entry name" value="ALTERED INHERITANCE OF MITOCHONDRIA PROTEIN 9, MITOCHONDRIAL"/>
    <property type="match status" value="1"/>
</dbReference>
<proteinExistence type="inferred from homology"/>
<dbReference type="InterPro" id="IPR002575">
    <property type="entry name" value="Aminoglycoside_PTrfase"/>
</dbReference>
<gene>
    <name evidence="8" type="ORF">CIMG_06573</name>
</gene>
<dbReference type="GO" id="GO:0005739">
    <property type="term" value="C:mitochondrion"/>
    <property type="evidence" value="ECO:0007669"/>
    <property type="project" value="UniProtKB-SubCell"/>
</dbReference>
<keyword evidence="4" id="KW-0809">Transit peptide</keyword>
<dbReference type="InterPro" id="IPR051035">
    <property type="entry name" value="Mito_inheritance_9"/>
</dbReference>
<comment type="similarity">
    <text evidence="2">Belongs to the AIM9 family.</text>
</comment>
<dbReference type="VEuPathDB" id="FungiDB:CIMG_06573"/>
<feature type="domain" description="Aminoglycoside phosphotransferase" evidence="7">
    <location>
        <begin position="268"/>
        <end position="306"/>
    </location>
</feature>
<reference evidence="9" key="1">
    <citation type="journal article" date="2009" name="Genome Res.">
        <title>Comparative genomic analyses of the human fungal pathogens Coccidioides and their relatives.</title>
        <authorList>
            <person name="Sharpton T.J."/>
            <person name="Stajich J.E."/>
            <person name="Rounsley S.D."/>
            <person name="Gardner M.J."/>
            <person name="Wortman J.R."/>
            <person name="Jordar V.S."/>
            <person name="Maiti R."/>
            <person name="Kodira C.D."/>
            <person name="Neafsey D.E."/>
            <person name="Zeng Q."/>
            <person name="Hung C.-Y."/>
            <person name="McMahan C."/>
            <person name="Muszewska A."/>
            <person name="Grynberg M."/>
            <person name="Mandel M.A."/>
            <person name="Kellner E.M."/>
            <person name="Barker B.M."/>
            <person name="Galgiani J.N."/>
            <person name="Orbach M.J."/>
            <person name="Kirkland T.N."/>
            <person name="Cole G.T."/>
            <person name="Henn M.R."/>
            <person name="Birren B.W."/>
            <person name="Taylor J.W."/>
        </authorList>
    </citation>
    <scope>NUCLEOTIDE SEQUENCE [LARGE SCALE GENOMIC DNA]</scope>
    <source>
        <strain evidence="9">RS</strain>
    </source>
</reference>
<organism evidence="8 9">
    <name type="scientific">Coccidioides immitis (strain RS)</name>
    <name type="common">Valley fever fungus</name>
    <dbReference type="NCBI Taxonomy" id="246410"/>
    <lineage>
        <taxon>Eukaryota</taxon>
        <taxon>Fungi</taxon>
        <taxon>Dikarya</taxon>
        <taxon>Ascomycota</taxon>
        <taxon>Pezizomycotina</taxon>
        <taxon>Eurotiomycetes</taxon>
        <taxon>Eurotiomycetidae</taxon>
        <taxon>Onygenales</taxon>
        <taxon>Onygenaceae</taxon>
        <taxon>Coccidioides</taxon>
    </lineage>
</organism>
<dbReference type="Pfam" id="PF01636">
    <property type="entry name" value="APH"/>
    <property type="match status" value="1"/>
</dbReference>
<dbReference type="OrthoDB" id="2968323at2759"/>
<evidence type="ECO:0000256" key="4">
    <source>
        <dbReference type="ARBA" id="ARBA00022946"/>
    </source>
</evidence>
<dbReference type="InterPro" id="IPR011009">
    <property type="entry name" value="Kinase-like_dom_sf"/>
</dbReference>
<dbReference type="OMA" id="WIQQYAT"/>
<dbReference type="KEGG" id="cim:CIMG_06573"/>
<evidence type="ECO:0000256" key="5">
    <source>
        <dbReference type="ARBA" id="ARBA00023128"/>
    </source>
</evidence>
<dbReference type="PANTHER" id="PTHR36091">
    <property type="entry name" value="ALTERED INHERITANCE OF MITOCHONDRIA PROTEIN 9, MITOCHONDRIAL"/>
    <property type="match status" value="1"/>
</dbReference>
<dbReference type="InParanoid" id="J3K8F4"/>
<dbReference type="AlphaFoldDB" id="J3K8F4"/>
<reference evidence="9" key="2">
    <citation type="journal article" date="2010" name="Genome Res.">
        <title>Population genomic sequencing of Coccidioides fungi reveals recent hybridization and transposon control.</title>
        <authorList>
            <person name="Neafsey D.E."/>
            <person name="Barker B.M."/>
            <person name="Sharpton T.J."/>
            <person name="Stajich J.E."/>
            <person name="Park D.J."/>
            <person name="Whiston E."/>
            <person name="Hung C.-Y."/>
            <person name="McMahan C."/>
            <person name="White J."/>
            <person name="Sykes S."/>
            <person name="Heiman D."/>
            <person name="Young S."/>
            <person name="Zeng Q."/>
            <person name="Abouelleil A."/>
            <person name="Aftuck L."/>
            <person name="Bessette D."/>
            <person name="Brown A."/>
            <person name="FitzGerald M."/>
            <person name="Lui A."/>
            <person name="Macdonald J.P."/>
            <person name="Priest M."/>
            <person name="Orbach M.J."/>
            <person name="Galgiani J.N."/>
            <person name="Kirkland T.N."/>
            <person name="Cole G.T."/>
            <person name="Birren B.W."/>
            <person name="Henn M.R."/>
            <person name="Taylor J.W."/>
            <person name="Rounsley S.D."/>
        </authorList>
    </citation>
    <scope>GENOME REANNOTATION</scope>
    <source>
        <strain evidence="9">RS</strain>
    </source>
</reference>
<evidence type="ECO:0000256" key="6">
    <source>
        <dbReference type="ARBA" id="ARBA00031849"/>
    </source>
</evidence>
<evidence type="ECO:0000313" key="8">
    <source>
        <dbReference type="EMBL" id="EAS31094.3"/>
    </source>
</evidence>
<accession>J3K8F4</accession>
<evidence type="ECO:0000256" key="1">
    <source>
        <dbReference type="ARBA" id="ARBA00004173"/>
    </source>
</evidence>
<dbReference type="RefSeq" id="XP_001242677.2">
    <property type="nucleotide sequence ID" value="XM_001242676.2"/>
</dbReference>
<dbReference type="SUPFAM" id="SSF56112">
    <property type="entry name" value="Protein kinase-like (PK-like)"/>
    <property type="match status" value="1"/>
</dbReference>
<keyword evidence="5" id="KW-0496">Mitochondrion</keyword>
<protein>
    <recommendedName>
        <fullName evidence="3">Altered inheritance of mitochondria protein 9, mitochondrial</fullName>
    </recommendedName>
    <alternativeName>
        <fullName evidence="6">Found in mitochondrial proteome protein 29</fullName>
    </alternativeName>
</protein>
<evidence type="ECO:0000259" key="7">
    <source>
        <dbReference type="Pfam" id="PF01636"/>
    </source>
</evidence>
<dbReference type="Proteomes" id="UP000001261">
    <property type="component" value="Unassembled WGS sequence"/>
</dbReference>
<dbReference type="EMBL" id="GG704912">
    <property type="protein sequence ID" value="EAS31094.3"/>
    <property type="molecule type" value="Genomic_DNA"/>
</dbReference>